<dbReference type="PROSITE" id="PS50192">
    <property type="entry name" value="T_SNARE"/>
    <property type="match status" value="1"/>
</dbReference>
<dbReference type="GO" id="GO:0061025">
    <property type="term" value="P:membrane fusion"/>
    <property type="evidence" value="ECO:0007669"/>
    <property type="project" value="UniProtKB-ARBA"/>
</dbReference>
<dbReference type="FunFam" id="1.20.5.110:FF:000060">
    <property type="entry name" value="SNARE complex subunit (Syn8)"/>
    <property type="match status" value="1"/>
</dbReference>
<evidence type="ECO:0000256" key="7">
    <source>
        <dbReference type="ARBA" id="ARBA00023054"/>
    </source>
</evidence>
<comment type="subcellular location">
    <subcellularLocation>
        <location evidence="2">Endomembrane system</location>
    </subcellularLocation>
    <subcellularLocation>
        <location evidence="1">Membrane</location>
        <topology evidence="1">Single-pass membrane protein</topology>
    </subcellularLocation>
</comment>
<name>A0A061HFF2_BLUGR</name>
<evidence type="ECO:0000256" key="8">
    <source>
        <dbReference type="ARBA" id="ARBA00023136"/>
    </source>
</evidence>
<dbReference type="InterPro" id="IPR000727">
    <property type="entry name" value="T_SNARE_dom"/>
</dbReference>
<evidence type="ECO:0000256" key="6">
    <source>
        <dbReference type="ARBA" id="ARBA00022989"/>
    </source>
</evidence>
<accession>A0A061HFF2</accession>
<keyword evidence="5" id="KW-0653">Protein transport</keyword>
<evidence type="ECO:0000256" key="1">
    <source>
        <dbReference type="ARBA" id="ARBA00004167"/>
    </source>
</evidence>
<dbReference type="Gene3D" id="1.20.5.110">
    <property type="match status" value="1"/>
</dbReference>
<evidence type="ECO:0000256" key="5">
    <source>
        <dbReference type="ARBA" id="ARBA00022927"/>
    </source>
</evidence>
<keyword evidence="7" id="KW-0175">Coiled coil</keyword>
<dbReference type="SMART" id="SM00397">
    <property type="entry name" value="t_SNARE"/>
    <property type="match status" value="1"/>
</dbReference>
<evidence type="ECO:0000256" key="2">
    <source>
        <dbReference type="ARBA" id="ARBA00004308"/>
    </source>
</evidence>
<dbReference type="EMBL" id="UIGY01000177">
    <property type="protein sequence ID" value="SUZ12464.1"/>
    <property type="molecule type" value="Genomic_DNA"/>
</dbReference>
<dbReference type="SUPFAM" id="SSF58038">
    <property type="entry name" value="SNARE fusion complex"/>
    <property type="match status" value="1"/>
</dbReference>
<dbReference type="EMBL" id="KE375146">
    <property type="protein sequence ID" value="EPQ62872.1"/>
    <property type="molecule type" value="Genomic_DNA"/>
</dbReference>
<dbReference type="Pfam" id="PF05739">
    <property type="entry name" value="SNARE"/>
    <property type="match status" value="1"/>
</dbReference>
<reference evidence="13" key="3">
    <citation type="submission" date="2018-07" db="EMBL/GenBank/DDBJ databases">
        <authorList>
            <person name="Quirk P.G."/>
            <person name="Krulwich T.A."/>
        </authorList>
    </citation>
    <scope>NUCLEOTIDE SEQUENCE</scope>
    <source>
        <strain evidence="13">96224</strain>
    </source>
</reference>
<dbReference type="GO" id="GO:0006896">
    <property type="term" value="P:Golgi to vacuole transport"/>
    <property type="evidence" value="ECO:0007669"/>
    <property type="project" value="UniProtKB-ARBA"/>
</dbReference>
<feature type="region of interest" description="Disordered" evidence="9">
    <location>
        <begin position="94"/>
        <end position="137"/>
    </location>
</feature>
<sequence length="276" mass="30605">MAYLNQYCLLADHIKLSLLERRRATSLNLVATSQDSHISCSLDALREGLAKISQEATRLMDAGDINAAHNHQEIVKGLQAKYDDLTAQFHGNEASQLTTSASPPRNTKSSIDNSQRSSEPKRDGTTSSSLKGSLRHSPLAANLPKSVRFSDADLVAEAYPSYAYRDDPASPDASHMDNQQIHAHHTRVLAQQDETLHQLGQSIGRQRELSIQIGEELDEHALMLEHVDRHVDRHQTRLNQSMKSLGKVARSARNNMQLTIIVVLIAILALLIVFLN</sequence>
<evidence type="ECO:0000256" key="3">
    <source>
        <dbReference type="ARBA" id="ARBA00022448"/>
    </source>
</evidence>
<gene>
    <name evidence="12" type="ORF">BGT96224_1019</name>
    <name evidence="13" type="ORF">BGT96224V2_LOCUS5611</name>
</gene>
<evidence type="ECO:0000313" key="12">
    <source>
        <dbReference type="EMBL" id="EPQ62872.1"/>
    </source>
</evidence>
<keyword evidence="4 10" id="KW-0812">Transmembrane</keyword>
<dbReference type="HOGENOM" id="CLU_053570_0_0_1"/>
<evidence type="ECO:0000259" key="11">
    <source>
        <dbReference type="PROSITE" id="PS50192"/>
    </source>
</evidence>
<dbReference type="GO" id="GO:0015031">
    <property type="term" value="P:protein transport"/>
    <property type="evidence" value="ECO:0007669"/>
    <property type="project" value="UniProtKB-KW"/>
</dbReference>
<protein>
    <submittedName>
        <fullName evidence="13">Bgt-1019</fullName>
    </submittedName>
</protein>
<reference evidence="14" key="1">
    <citation type="journal article" date="2013" name="Nat. Genet.">
        <title>The wheat powdery mildew genome shows the unique evolution of an obligate biotroph.</title>
        <authorList>
            <person name="Wicker T."/>
            <person name="Oberhaensli S."/>
            <person name="Parlange F."/>
            <person name="Buchmann J.P."/>
            <person name="Shatalina M."/>
            <person name="Roffler S."/>
            <person name="Ben-David R."/>
            <person name="Dolezel J."/>
            <person name="Simkova H."/>
            <person name="Schulze-Lefert P."/>
            <person name="Spanu P.D."/>
            <person name="Bruggmann R."/>
            <person name="Amselem J."/>
            <person name="Quesneville H."/>
            <person name="Ver Loren van Themaat E."/>
            <person name="Paape T."/>
            <person name="Shimizu K.K."/>
            <person name="Keller B."/>
        </authorList>
    </citation>
    <scope>NUCLEOTIDE SEQUENCE [LARGE SCALE GENOMIC DNA]</scope>
    <source>
        <strain evidence="14">96224</strain>
    </source>
</reference>
<keyword evidence="8 10" id="KW-0472">Membrane</keyword>
<feature type="compositionally biased region" description="Polar residues" evidence="9">
    <location>
        <begin position="94"/>
        <end position="117"/>
    </location>
</feature>
<keyword evidence="3" id="KW-0813">Transport</keyword>
<dbReference type="CDD" id="cd15859">
    <property type="entry name" value="SNARE_SYN8"/>
    <property type="match status" value="1"/>
</dbReference>
<dbReference type="GO" id="GO:0016020">
    <property type="term" value="C:membrane"/>
    <property type="evidence" value="ECO:0007669"/>
    <property type="project" value="UniProtKB-SubCell"/>
</dbReference>
<proteinExistence type="predicted"/>
<organism evidence="13">
    <name type="scientific">Blumeria graminis f. sp. tritici 96224</name>
    <dbReference type="NCBI Taxonomy" id="1268274"/>
    <lineage>
        <taxon>Eukaryota</taxon>
        <taxon>Fungi</taxon>
        <taxon>Dikarya</taxon>
        <taxon>Ascomycota</taxon>
        <taxon>Pezizomycotina</taxon>
        <taxon>Leotiomycetes</taxon>
        <taxon>Erysiphales</taxon>
        <taxon>Erysiphaceae</taxon>
        <taxon>Blumeria</taxon>
    </lineage>
</organism>
<evidence type="ECO:0000256" key="10">
    <source>
        <dbReference type="SAM" id="Phobius"/>
    </source>
</evidence>
<evidence type="ECO:0000256" key="4">
    <source>
        <dbReference type="ARBA" id="ARBA00022692"/>
    </source>
</evidence>
<evidence type="ECO:0000313" key="13">
    <source>
        <dbReference type="EMBL" id="SUZ12464.1"/>
    </source>
</evidence>
<keyword evidence="6 10" id="KW-1133">Transmembrane helix</keyword>
<dbReference type="GO" id="GO:0005768">
    <property type="term" value="C:endosome"/>
    <property type="evidence" value="ECO:0007669"/>
    <property type="project" value="UniProtKB-ARBA"/>
</dbReference>
<dbReference type="OrthoDB" id="244190at2759"/>
<dbReference type="Proteomes" id="UP000053110">
    <property type="component" value="Unassembled WGS sequence"/>
</dbReference>
<feature type="transmembrane region" description="Helical" evidence="10">
    <location>
        <begin position="256"/>
        <end position="275"/>
    </location>
</feature>
<feature type="domain" description="T-SNARE coiled-coil homology" evidence="11">
    <location>
        <begin position="186"/>
        <end position="248"/>
    </location>
</feature>
<evidence type="ECO:0000256" key="9">
    <source>
        <dbReference type="SAM" id="MobiDB-lite"/>
    </source>
</evidence>
<evidence type="ECO:0000313" key="14">
    <source>
        <dbReference type="Proteomes" id="UP000053110"/>
    </source>
</evidence>
<dbReference type="AlphaFoldDB" id="A0A061HFF2"/>
<reference evidence="12" key="2">
    <citation type="submission" date="2013-01" db="EMBL/GenBank/DDBJ databases">
        <title>The wheat powdery mildew genome reveals unique evolution of an obligate biotroph.</title>
        <authorList>
            <person name="Oberhaensli S."/>
            <person name="Wicker T."/>
            <person name="Keller B."/>
        </authorList>
    </citation>
    <scope>NUCLEOTIDE SEQUENCE</scope>
    <source>
        <strain evidence="12">96224</strain>
    </source>
</reference>
<dbReference type="PANTHER" id="PTHR12791">
    <property type="entry name" value="GOLGI SNARE BET1-RELATED"/>
    <property type="match status" value="1"/>
</dbReference>